<dbReference type="GO" id="GO:0046872">
    <property type="term" value="F:metal ion binding"/>
    <property type="evidence" value="ECO:0007669"/>
    <property type="project" value="UniProtKB-KW"/>
</dbReference>
<dbReference type="InterPro" id="IPR005950">
    <property type="entry name" value="ModA"/>
</dbReference>
<organism evidence="5 6">
    <name type="scientific">Pelagicoccus enzymogenes</name>
    <dbReference type="NCBI Taxonomy" id="2773457"/>
    <lineage>
        <taxon>Bacteria</taxon>
        <taxon>Pseudomonadati</taxon>
        <taxon>Verrucomicrobiota</taxon>
        <taxon>Opitutia</taxon>
        <taxon>Puniceicoccales</taxon>
        <taxon>Pelagicoccaceae</taxon>
        <taxon>Pelagicoccus</taxon>
    </lineage>
</organism>
<evidence type="ECO:0000256" key="1">
    <source>
        <dbReference type="ARBA" id="ARBA00009175"/>
    </source>
</evidence>
<comment type="similarity">
    <text evidence="1">Belongs to the bacterial solute-binding protein ModA family.</text>
</comment>
<sequence>MTRHLLAIAAALAISAPLIGEASLRIAVASNFHQTLSKIAAAYQGEHPEAELVLIPGSSGKLYAQIAKGAAFDAFFSADVERPKKLEELKIAPPETRFTFALGVLAFWQPGSQAAAFSQTQTLARANAQLAPFGAAAAEATERLPFPPHRTVTAVSVAQAFTFAQSGAADSAFVSYSQLRQLGIAEREYILVAPDLHAPIAQQAIALNTRAETLAFLKFCQSPHAQAIIVADGYRTP</sequence>
<keyword evidence="2" id="KW-0479">Metal-binding</keyword>
<dbReference type="RefSeq" id="WP_191618934.1">
    <property type="nucleotide sequence ID" value="NZ_JACYFG010000051.1"/>
</dbReference>
<evidence type="ECO:0000256" key="4">
    <source>
        <dbReference type="SAM" id="SignalP"/>
    </source>
</evidence>
<dbReference type="Pfam" id="PF13531">
    <property type="entry name" value="SBP_bac_11"/>
    <property type="match status" value="1"/>
</dbReference>
<reference evidence="5" key="1">
    <citation type="submission" date="2020-09" db="EMBL/GenBank/DDBJ databases">
        <title>Pelagicoccus enzymogenes sp. nov. with an EPS production, isolated from marine sediment.</title>
        <authorList>
            <person name="Feng X."/>
        </authorList>
    </citation>
    <scope>NUCLEOTIDE SEQUENCE</scope>
    <source>
        <strain evidence="5">NFK12</strain>
    </source>
</reference>
<feature type="chain" id="PRO_5037624094" evidence="4">
    <location>
        <begin position="23"/>
        <end position="237"/>
    </location>
</feature>
<name>A0A927FCJ2_9BACT</name>
<evidence type="ECO:0000313" key="5">
    <source>
        <dbReference type="EMBL" id="MBD5781856.1"/>
    </source>
</evidence>
<dbReference type="NCBIfam" id="TIGR01256">
    <property type="entry name" value="modA"/>
    <property type="match status" value="1"/>
</dbReference>
<accession>A0A927FCJ2</accession>
<evidence type="ECO:0000313" key="6">
    <source>
        <dbReference type="Proteomes" id="UP000622317"/>
    </source>
</evidence>
<evidence type="ECO:0000256" key="3">
    <source>
        <dbReference type="ARBA" id="ARBA00022729"/>
    </source>
</evidence>
<dbReference type="InterPro" id="IPR050682">
    <property type="entry name" value="ModA/WtpA"/>
</dbReference>
<dbReference type="Gene3D" id="3.40.190.10">
    <property type="entry name" value="Periplasmic binding protein-like II"/>
    <property type="match status" value="2"/>
</dbReference>
<dbReference type="EMBL" id="JACYFG010000051">
    <property type="protein sequence ID" value="MBD5781856.1"/>
    <property type="molecule type" value="Genomic_DNA"/>
</dbReference>
<feature type="signal peptide" evidence="4">
    <location>
        <begin position="1"/>
        <end position="22"/>
    </location>
</feature>
<gene>
    <name evidence="5" type="primary">modA</name>
    <name evidence="5" type="ORF">IEN85_20310</name>
</gene>
<dbReference type="AlphaFoldDB" id="A0A927FCJ2"/>
<dbReference type="GO" id="GO:0030973">
    <property type="term" value="F:molybdate ion binding"/>
    <property type="evidence" value="ECO:0007669"/>
    <property type="project" value="TreeGrafter"/>
</dbReference>
<keyword evidence="3 4" id="KW-0732">Signal</keyword>
<keyword evidence="6" id="KW-1185">Reference proteome</keyword>
<dbReference type="Proteomes" id="UP000622317">
    <property type="component" value="Unassembled WGS sequence"/>
</dbReference>
<dbReference type="SUPFAM" id="SSF53850">
    <property type="entry name" value="Periplasmic binding protein-like II"/>
    <property type="match status" value="1"/>
</dbReference>
<comment type="caution">
    <text evidence="5">The sequence shown here is derived from an EMBL/GenBank/DDBJ whole genome shotgun (WGS) entry which is preliminary data.</text>
</comment>
<dbReference type="GO" id="GO:0015689">
    <property type="term" value="P:molybdate ion transport"/>
    <property type="evidence" value="ECO:0007669"/>
    <property type="project" value="InterPro"/>
</dbReference>
<evidence type="ECO:0000256" key="2">
    <source>
        <dbReference type="ARBA" id="ARBA00022723"/>
    </source>
</evidence>
<dbReference type="PANTHER" id="PTHR30632">
    <property type="entry name" value="MOLYBDATE-BINDING PERIPLASMIC PROTEIN"/>
    <property type="match status" value="1"/>
</dbReference>
<dbReference type="PANTHER" id="PTHR30632:SF14">
    <property type="entry name" value="TUNGSTATE_MOLYBDATE_CHROMATE-BINDING PROTEIN MODA"/>
    <property type="match status" value="1"/>
</dbReference>
<proteinExistence type="inferred from homology"/>
<protein>
    <submittedName>
        <fullName evidence="5">Molybdate ABC transporter substrate-binding protein</fullName>
    </submittedName>
</protein>